<dbReference type="InterPro" id="IPR017896">
    <property type="entry name" value="4Fe4S_Fe-S-bd"/>
</dbReference>
<evidence type="ECO:0000256" key="1">
    <source>
        <dbReference type="ARBA" id="ARBA00022723"/>
    </source>
</evidence>
<evidence type="ECO:0000259" key="4">
    <source>
        <dbReference type="PROSITE" id="PS51379"/>
    </source>
</evidence>
<feature type="domain" description="4Fe-4S ferredoxin-type" evidence="4">
    <location>
        <begin position="7"/>
        <end position="36"/>
    </location>
</feature>
<gene>
    <name evidence="5" type="ORF">AMJ87_10700</name>
</gene>
<dbReference type="SUPFAM" id="SSF54862">
    <property type="entry name" value="4Fe-4S ferredoxins"/>
    <property type="match status" value="1"/>
</dbReference>
<protein>
    <recommendedName>
        <fullName evidence="4">4Fe-4S ferredoxin-type domain-containing protein</fullName>
    </recommendedName>
</protein>
<dbReference type="GO" id="GO:0051536">
    <property type="term" value="F:iron-sulfur cluster binding"/>
    <property type="evidence" value="ECO:0007669"/>
    <property type="project" value="UniProtKB-KW"/>
</dbReference>
<dbReference type="PATRIC" id="fig|1703780.3.peg.1434"/>
<dbReference type="EMBL" id="LJUO01000131">
    <property type="protein sequence ID" value="KPK69309.1"/>
    <property type="molecule type" value="Genomic_DNA"/>
</dbReference>
<organism evidence="5 6">
    <name type="scientific">candidate division WOR_3 bacterium SM23_60</name>
    <dbReference type="NCBI Taxonomy" id="1703780"/>
    <lineage>
        <taxon>Bacteria</taxon>
        <taxon>Bacteria division WOR-3</taxon>
    </lineage>
</organism>
<proteinExistence type="predicted"/>
<dbReference type="AlphaFoldDB" id="A0A0S8GBV1"/>
<keyword evidence="1" id="KW-0479">Metal-binding</keyword>
<dbReference type="Gene3D" id="3.30.70.20">
    <property type="match status" value="1"/>
</dbReference>
<name>A0A0S8GBV1_UNCW3</name>
<reference evidence="5 6" key="1">
    <citation type="journal article" date="2015" name="Microbiome">
        <title>Genomic resolution of linkages in carbon, nitrogen, and sulfur cycling among widespread estuary sediment bacteria.</title>
        <authorList>
            <person name="Baker B.J."/>
            <person name="Lazar C.S."/>
            <person name="Teske A.P."/>
            <person name="Dick G.J."/>
        </authorList>
    </citation>
    <scope>NUCLEOTIDE SEQUENCE [LARGE SCALE GENOMIC DNA]</scope>
    <source>
        <strain evidence="5">SM23_60</strain>
    </source>
</reference>
<keyword evidence="3" id="KW-0411">Iron-sulfur</keyword>
<dbReference type="PROSITE" id="PS51379">
    <property type="entry name" value="4FE4S_FER_2"/>
    <property type="match status" value="2"/>
</dbReference>
<dbReference type="InterPro" id="IPR017900">
    <property type="entry name" value="4Fe4S_Fe_S_CS"/>
</dbReference>
<dbReference type="Proteomes" id="UP000051096">
    <property type="component" value="Unassembled WGS sequence"/>
</dbReference>
<evidence type="ECO:0000256" key="2">
    <source>
        <dbReference type="ARBA" id="ARBA00023004"/>
    </source>
</evidence>
<evidence type="ECO:0000256" key="3">
    <source>
        <dbReference type="ARBA" id="ARBA00023014"/>
    </source>
</evidence>
<feature type="domain" description="4Fe-4S ferredoxin-type" evidence="4">
    <location>
        <begin position="40"/>
        <end position="70"/>
    </location>
</feature>
<dbReference type="Pfam" id="PF12838">
    <property type="entry name" value="Fer4_7"/>
    <property type="match status" value="1"/>
</dbReference>
<dbReference type="InterPro" id="IPR052911">
    <property type="entry name" value="Corrinoid_activation_enz"/>
</dbReference>
<dbReference type="PROSITE" id="PS00198">
    <property type="entry name" value="4FE4S_FER_1"/>
    <property type="match status" value="1"/>
</dbReference>
<accession>A0A0S8GBV1</accession>
<sequence length="272" mass="29963">MNKVKRKIIKIDEALCNGCGECIPACPEQALQFVDTPNGKKARLVKEFYCDGLGACLGNCPTGALSIVEEEVEPYNDEATVRRIKKVAPEMLDTHVQHMQEHAAEMHVQQAHTMPMGECGCPSAKVIEWKQDEPHAIAAKVKSELRQWPVQIHLVPPVAPFLKNADIVVIADCVPFAYPNMHQDFMQGNVVLVGCPKLDDAEYYVDKIAQVIKTAEPKSIKVVHMEVPCCFGMVNVIKQAIHNAGTDIPFTEVVVSVKGEVLQQATLGSDPR</sequence>
<dbReference type="GO" id="GO:0046872">
    <property type="term" value="F:metal ion binding"/>
    <property type="evidence" value="ECO:0007669"/>
    <property type="project" value="UniProtKB-KW"/>
</dbReference>
<dbReference type="PANTHER" id="PTHR42895:SF1">
    <property type="entry name" value="IRON-SULFUR CLUSTER PROTEIN"/>
    <property type="match status" value="1"/>
</dbReference>
<keyword evidence="2" id="KW-0408">Iron</keyword>
<comment type="caution">
    <text evidence="5">The sequence shown here is derived from an EMBL/GenBank/DDBJ whole genome shotgun (WGS) entry which is preliminary data.</text>
</comment>
<dbReference type="PANTHER" id="PTHR42895">
    <property type="entry name" value="IRON-SULFUR CLUSTER-BINDING PROTEIN-RELATED"/>
    <property type="match status" value="1"/>
</dbReference>
<evidence type="ECO:0000313" key="6">
    <source>
        <dbReference type="Proteomes" id="UP000051096"/>
    </source>
</evidence>
<evidence type="ECO:0000313" key="5">
    <source>
        <dbReference type="EMBL" id="KPK69309.1"/>
    </source>
</evidence>